<name>I3R1I0_HALMT</name>
<evidence type="ECO:0000313" key="2">
    <source>
        <dbReference type="Proteomes" id="UP000006469"/>
    </source>
</evidence>
<dbReference type="EMBL" id="CP001868">
    <property type="protein sequence ID" value="AFK18090.1"/>
    <property type="molecule type" value="Genomic_DNA"/>
</dbReference>
<dbReference type="HOGENOM" id="CLU_2340064_0_0_2"/>
<dbReference type="AlphaFoldDB" id="I3R1I0"/>
<dbReference type="Proteomes" id="UP000006469">
    <property type="component" value="Chromosome"/>
</dbReference>
<gene>
    <name evidence="1" type="ordered locus">HFX_0354</name>
</gene>
<evidence type="ECO:0000313" key="1">
    <source>
        <dbReference type="EMBL" id="AFK18090.1"/>
    </source>
</evidence>
<protein>
    <submittedName>
        <fullName evidence="1">Uncharacterized protein</fullName>
    </submittedName>
</protein>
<accession>I3R1I0</accession>
<proteinExistence type="predicted"/>
<organism evidence="1 2">
    <name type="scientific">Haloferax mediterranei (strain ATCC 33500 / DSM 1411 / JCM 8866 / NBRC 14739 / NCIMB 2177 / R-4)</name>
    <name type="common">Halobacterium mediterranei</name>
    <dbReference type="NCBI Taxonomy" id="523841"/>
    <lineage>
        <taxon>Archaea</taxon>
        <taxon>Methanobacteriati</taxon>
        <taxon>Methanobacteriota</taxon>
        <taxon>Stenosarchaea group</taxon>
        <taxon>Halobacteria</taxon>
        <taxon>Halobacteriales</taxon>
        <taxon>Haloferacaceae</taxon>
        <taxon>Haloferax</taxon>
    </lineage>
</organism>
<reference evidence="1 2" key="1">
    <citation type="journal article" date="2012" name="J. Bacteriol.">
        <title>Complete genome sequence of the metabolically versatile halophilic archaeon Haloferax mediterranei, a poly(3-hydroxybutyrate-co-3-hydroxyvalerate) producer.</title>
        <authorList>
            <person name="Han J."/>
            <person name="Zhang F."/>
            <person name="Hou J."/>
            <person name="Liu X."/>
            <person name="Li M."/>
            <person name="Liu H."/>
            <person name="Cai L."/>
            <person name="Zhang B."/>
            <person name="Chen Y."/>
            <person name="Zhou J."/>
            <person name="Hu S."/>
            <person name="Xiang H."/>
        </authorList>
    </citation>
    <scope>NUCLEOTIDE SEQUENCE [LARGE SCALE GENOMIC DNA]</scope>
    <source>
        <strain evidence="2">ATCC 33500 / DSM 1411 / JCM 8866 / NBRC 14739 / NCIMB 2177 / R-4</strain>
    </source>
</reference>
<dbReference type="KEGG" id="hme:HFX_0354"/>
<dbReference type="STRING" id="523841.HFX_0354"/>
<sequence length="97" mass="10706">MEAATTCGNCGVLTTFVPPFAAAGRFVPLFDGVEVPNQELFVGDAVFFDVDEESFEFLAWLMTEFPITGLTEVFESFAVSFPAVPLFVVFARRRPDN</sequence>